<dbReference type="GeneID" id="119746504"/>
<evidence type="ECO:0000256" key="2">
    <source>
        <dbReference type="ARBA" id="ARBA00023140"/>
    </source>
</evidence>
<evidence type="ECO:0000313" key="5">
    <source>
        <dbReference type="EnsemblMetazoa" id="XP_038079403.1"/>
    </source>
</evidence>
<keyword evidence="4" id="KW-1133">Transmembrane helix</keyword>
<accession>A0A914BSY1</accession>
<evidence type="ECO:0000313" key="6">
    <source>
        <dbReference type="Proteomes" id="UP000887568"/>
    </source>
</evidence>
<evidence type="ECO:0000256" key="1">
    <source>
        <dbReference type="ARBA" id="ARBA00023136"/>
    </source>
</evidence>
<dbReference type="InterPro" id="IPR008733">
    <property type="entry name" value="PEX11"/>
</dbReference>
<proteinExistence type="predicted"/>
<dbReference type="CTD" id="92960"/>
<dbReference type="OMA" id="PIEKICW"/>
<dbReference type="PANTHER" id="PTHR20990:SF1">
    <property type="entry name" value="PEROXISOMAL MEMBRANE PROTEIN 11C"/>
    <property type="match status" value="1"/>
</dbReference>
<evidence type="ECO:0008006" key="7">
    <source>
        <dbReference type="Google" id="ProtNLM"/>
    </source>
</evidence>
<dbReference type="EnsemblMetazoa" id="XM_038223475.1">
    <property type="protein sequence ID" value="XP_038079403.1"/>
    <property type="gene ID" value="LOC119746504"/>
</dbReference>
<feature type="transmembrane region" description="Helical" evidence="4">
    <location>
        <begin position="122"/>
        <end position="148"/>
    </location>
</feature>
<reference evidence="5" key="1">
    <citation type="submission" date="2022-11" db="UniProtKB">
        <authorList>
            <consortium name="EnsemblMetazoa"/>
        </authorList>
    </citation>
    <scope>IDENTIFICATION</scope>
</reference>
<dbReference type="OrthoDB" id="10005898at2759"/>
<dbReference type="AlphaFoldDB" id="A0A914BSY1"/>
<comment type="subcellular location">
    <subcellularLocation>
        <location evidence="3">Peroxisome membrane</location>
    </subcellularLocation>
</comment>
<dbReference type="Pfam" id="PF05648">
    <property type="entry name" value="PEX11"/>
    <property type="match status" value="1"/>
</dbReference>
<dbReference type="GO" id="GO:0005778">
    <property type="term" value="C:peroxisomal membrane"/>
    <property type="evidence" value="ECO:0007669"/>
    <property type="project" value="UniProtKB-SubCell"/>
</dbReference>
<dbReference type="InterPro" id="IPR026510">
    <property type="entry name" value="PEX11C_met"/>
</dbReference>
<evidence type="ECO:0000256" key="3">
    <source>
        <dbReference type="ARBA" id="ARBA00046271"/>
    </source>
</evidence>
<name>A0A914BSY1_PATMI</name>
<dbReference type="PANTHER" id="PTHR20990">
    <property type="entry name" value="PEROXISOMAL BIOGENESIS FACTOR 11"/>
    <property type="match status" value="1"/>
</dbReference>
<keyword evidence="1 4" id="KW-0472">Membrane</keyword>
<organism evidence="5 6">
    <name type="scientific">Patiria miniata</name>
    <name type="common">Bat star</name>
    <name type="synonym">Asterina miniata</name>
    <dbReference type="NCBI Taxonomy" id="46514"/>
    <lineage>
        <taxon>Eukaryota</taxon>
        <taxon>Metazoa</taxon>
        <taxon>Echinodermata</taxon>
        <taxon>Eleutherozoa</taxon>
        <taxon>Asterozoa</taxon>
        <taxon>Asteroidea</taxon>
        <taxon>Valvatacea</taxon>
        <taxon>Valvatida</taxon>
        <taxon>Asterinidae</taxon>
        <taxon>Patiria</taxon>
    </lineage>
</organism>
<keyword evidence="6" id="KW-1185">Reference proteome</keyword>
<keyword evidence="4" id="KW-0812">Transmembrane</keyword>
<protein>
    <recommendedName>
        <fullName evidence="7">Peroxisomal membrane protein 11C</fullName>
    </recommendedName>
</protein>
<dbReference type="Proteomes" id="UP000887568">
    <property type="component" value="Unplaced"/>
</dbReference>
<evidence type="ECO:0000256" key="4">
    <source>
        <dbReference type="SAM" id="Phobius"/>
    </source>
</evidence>
<dbReference type="RefSeq" id="XP_038079403.1">
    <property type="nucleotide sequence ID" value="XM_038223475.1"/>
</dbReference>
<sequence>MASKDIKLAINLLQTYGGRDKVMRVIGYGSLFLSGLVKSSAKSKKLLTISTELSACRTILRLFDDLPMLGYSLSYGLGTQEKSLWLRVLGLANNLMDQLFFPLEHIAWAADKKLINVSSSPWWVLCIAAWGLSLSFSILRSVTMIMGLRRTRKKLEQEIQMEDPTGTASRQESTQMEGQQITRLKQAERAHFLEILKHATDLCNAIHWMPPGFLWGGKLSNTTVGFMGTISSILYLRSVVQQTQATLAV</sequence>
<keyword evidence="2" id="KW-0576">Peroxisome</keyword>
<dbReference type="GO" id="GO:0016559">
    <property type="term" value="P:peroxisome fission"/>
    <property type="evidence" value="ECO:0007669"/>
    <property type="project" value="InterPro"/>
</dbReference>